<feature type="non-terminal residue" evidence="1">
    <location>
        <position position="72"/>
    </location>
</feature>
<dbReference type="AlphaFoldDB" id="A0A482W0P4"/>
<name>A0A482W0P4_ASBVE</name>
<keyword evidence="2" id="KW-1185">Reference proteome</keyword>
<proteinExistence type="predicted"/>
<dbReference type="EMBL" id="QDEB01045369">
    <property type="protein sequence ID" value="RZC38218.1"/>
    <property type="molecule type" value="Genomic_DNA"/>
</dbReference>
<organism evidence="1 2">
    <name type="scientific">Asbolus verrucosus</name>
    <name type="common">Desert ironclad beetle</name>
    <dbReference type="NCBI Taxonomy" id="1661398"/>
    <lineage>
        <taxon>Eukaryota</taxon>
        <taxon>Metazoa</taxon>
        <taxon>Ecdysozoa</taxon>
        <taxon>Arthropoda</taxon>
        <taxon>Hexapoda</taxon>
        <taxon>Insecta</taxon>
        <taxon>Pterygota</taxon>
        <taxon>Neoptera</taxon>
        <taxon>Endopterygota</taxon>
        <taxon>Coleoptera</taxon>
        <taxon>Polyphaga</taxon>
        <taxon>Cucujiformia</taxon>
        <taxon>Tenebrionidae</taxon>
        <taxon>Pimeliinae</taxon>
        <taxon>Asbolus</taxon>
    </lineage>
</organism>
<evidence type="ECO:0000313" key="2">
    <source>
        <dbReference type="Proteomes" id="UP000292052"/>
    </source>
</evidence>
<sequence>MFTGQLLSKTTVIALKQYLSGDNKKLPHDVGVIISTLSIKALYSDITNRYSEIIRIYTHQGTVKTVLRTSLH</sequence>
<reference evidence="1 2" key="1">
    <citation type="submission" date="2017-03" db="EMBL/GenBank/DDBJ databases">
        <title>Genome of the blue death feigning beetle - Asbolus verrucosus.</title>
        <authorList>
            <person name="Rider S.D."/>
        </authorList>
    </citation>
    <scope>NUCLEOTIDE SEQUENCE [LARGE SCALE GENOMIC DNA]</scope>
    <source>
        <strain evidence="1">Butters</strain>
        <tissue evidence="1">Head and leg muscle</tissue>
    </source>
</reference>
<evidence type="ECO:0000313" key="1">
    <source>
        <dbReference type="EMBL" id="RZC38218.1"/>
    </source>
</evidence>
<dbReference type="Proteomes" id="UP000292052">
    <property type="component" value="Unassembled WGS sequence"/>
</dbReference>
<accession>A0A482W0P4</accession>
<gene>
    <name evidence="1" type="ORF">BDFB_010665</name>
</gene>
<comment type="caution">
    <text evidence="1">The sequence shown here is derived from an EMBL/GenBank/DDBJ whole genome shotgun (WGS) entry which is preliminary data.</text>
</comment>
<protein>
    <submittedName>
        <fullName evidence="1">Uncharacterized protein</fullName>
    </submittedName>
</protein>